<reference evidence="1" key="1">
    <citation type="journal article" date="2014" name="Int. J. Syst. Evol. Microbiol.">
        <title>Complete genome sequence of Corynebacterium casei LMG S-19264T (=DSM 44701T), isolated from a smear-ripened cheese.</title>
        <authorList>
            <consortium name="US DOE Joint Genome Institute (JGI-PGF)"/>
            <person name="Walter F."/>
            <person name="Albersmeier A."/>
            <person name="Kalinowski J."/>
            <person name="Ruckert C."/>
        </authorList>
    </citation>
    <scope>NUCLEOTIDE SEQUENCE</scope>
    <source>
        <strain evidence="1">KCTC 32422</strain>
    </source>
</reference>
<name>A0A918RAA0_9SPHN</name>
<accession>A0A918RAA0</accession>
<dbReference type="InterPro" id="IPR036390">
    <property type="entry name" value="WH_DNA-bd_sf"/>
</dbReference>
<sequence length="118" mass="13387">MTSSPLHIRLLNLLSAIRELSPFDAMTAEEEELLRDLLVRWHNARDIPVSLIMNSMTEVSAATAYRRLMSLHAKGLIELRVDQSDRRVKFVDPTALALDYGARIQTVINGLLDESRSR</sequence>
<dbReference type="InterPro" id="IPR036388">
    <property type="entry name" value="WH-like_DNA-bd_sf"/>
</dbReference>
<evidence type="ECO:0000313" key="2">
    <source>
        <dbReference type="Proteomes" id="UP000634139"/>
    </source>
</evidence>
<comment type="caution">
    <text evidence="1">The sequence shown here is derived from an EMBL/GenBank/DDBJ whole genome shotgun (WGS) entry which is preliminary data.</text>
</comment>
<dbReference type="Proteomes" id="UP000634139">
    <property type="component" value="Unassembled WGS sequence"/>
</dbReference>
<dbReference type="EMBL" id="BMZD01000001">
    <property type="protein sequence ID" value="GGZ89428.1"/>
    <property type="molecule type" value="Genomic_DNA"/>
</dbReference>
<dbReference type="SUPFAM" id="SSF46785">
    <property type="entry name" value="Winged helix' DNA-binding domain"/>
    <property type="match status" value="1"/>
</dbReference>
<evidence type="ECO:0000313" key="1">
    <source>
        <dbReference type="EMBL" id="GGZ89428.1"/>
    </source>
</evidence>
<organism evidence="1 2">
    <name type="scientific">Novosphingobium arvoryzae</name>
    <dbReference type="NCBI Taxonomy" id="1256514"/>
    <lineage>
        <taxon>Bacteria</taxon>
        <taxon>Pseudomonadati</taxon>
        <taxon>Pseudomonadota</taxon>
        <taxon>Alphaproteobacteria</taxon>
        <taxon>Sphingomonadales</taxon>
        <taxon>Sphingomonadaceae</taxon>
        <taxon>Novosphingobium</taxon>
    </lineage>
</organism>
<dbReference type="AlphaFoldDB" id="A0A918RAA0"/>
<dbReference type="Gene3D" id="1.10.10.10">
    <property type="entry name" value="Winged helix-like DNA-binding domain superfamily/Winged helix DNA-binding domain"/>
    <property type="match status" value="1"/>
</dbReference>
<reference evidence="1" key="2">
    <citation type="submission" date="2020-09" db="EMBL/GenBank/DDBJ databases">
        <authorList>
            <person name="Sun Q."/>
            <person name="Kim S."/>
        </authorList>
    </citation>
    <scope>NUCLEOTIDE SEQUENCE</scope>
    <source>
        <strain evidence="1">KCTC 32422</strain>
    </source>
</reference>
<proteinExistence type="predicted"/>
<gene>
    <name evidence="1" type="ORF">GCM10011617_05730</name>
</gene>
<dbReference type="RefSeq" id="WP_189538873.1">
    <property type="nucleotide sequence ID" value="NZ_BMZD01000001.1"/>
</dbReference>
<protein>
    <submittedName>
        <fullName evidence="1">Uncharacterized protein</fullName>
    </submittedName>
</protein>
<keyword evidence="2" id="KW-1185">Reference proteome</keyword>